<comment type="caution">
    <text evidence="1">The sequence shown here is derived from an EMBL/GenBank/DDBJ whole genome shotgun (WGS) entry which is preliminary data.</text>
</comment>
<dbReference type="EMBL" id="LBOK01000052">
    <property type="protein sequence ID" value="KKP32922.1"/>
    <property type="molecule type" value="Genomic_DNA"/>
</dbReference>
<gene>
    <name evidence="1" type="ORF">UR23_C0052G0004</name>
</gene>
<evidence type="ECO:0000313" key="2">
    <source>
        <dbReference type="Proteomes" id="UP000034349"/>
    </source>
</evidence>
<sequence>MFGLIQEYCEVKLSVRGKQANNFVIILPAEGGSTSGEKAVAMRELAEQDNTKIDVWVNYAEYVKIQIYSRANITITKPKDYK</sequence>
<dbReference type="Proteomes" id="UP000034349">
    <property type="component" value="Unassembled WGS sequence"/>
</dbReference>
<reference evidence="1 2" key="1">
    <citation type="journal article" date="2015" name="Nature">
        <title>rRNA introns, odd ribosomes, and small enigmatic genomes across a large radiation of phyla.</title>
        <authorList>
            <person name="Brown C.T."/>
            <person name="Hug L.A."/>
            <person name="Thomas B.C."/>
            <person name="Sharon I."/>
            <person name="Castelle C.J."/>
            <person name="Singh A."/>
            <person name="Wilkins M.J."/>
            <person name="Williams K.H."/>
            <person name="Banfield J.F."/>
        </authorList>
    </citation>
    <scope>NUCLEOTIDE SEQUENCE [LARGE SCALE GENOMIC DNA]</scope>
</reference>
<accession>A0A0G0BPE5</accession>
<organism evidence="1 2">
    <name type="scientific">Candidatus Roizmanbacteria bacterium GW2011_GWA2_32_13</name>
    <dbReference type="NCBI Taxonomy" id="1618475"/>
    <lineage>
        <taxon>Bacteria</taxon>
        <taxon>Candidatus Roizmaniibacteriota</taxon>
    </lineage>
</organism>
<dbReference type="AlphaFoldDB" id="A0A0G0BPE5"/>
<name>A0A0G0BPE5_9BACT</name>
<proteinExistence type="predicted"/>
<protein>
    <submittedName>
        <fullName evidence="1">Uncharacterized protein</fullName>
    </submittedName>
</protein>
<evidence type="ECO:0000313" key="1">
    <source>
        <dbReference type="EMBL" id="KKP32922.1"/>
    </source>
</evidence>